<dbReference type="PROSITE" id="PS51352">
    <property type="entry name" value="THIOREDOXIN_2"/>
    <property type="match status" value="1"/>
</dbReference>
<protein>
    <recommendedName>
        <fullName evidence="5">Thioredoxin domain-containing protein</fullName>
    </recommendedName>
</protein>
<dbReference type="PANTHER" id="PTHR42852:SF6">
    <property type="entry name" value="THIOL:DISULFIDE INTERCHANGE PROTEIN DSBE"/>
    <property type="match status" value="1"/>
</dbReference>
<feature type="domain" description="Thioredoxin" evidence="5">
    <location>
        <begin position="231"/>
        <end position="369"/>
    </location>
</feature>
<dbReference type="AlphaFoldDB" id="A0A0T5VVP0"/>
<dbReference type="Pfam" id="PF00578">
    <property type="entry name" value="AhpC-TSA"/>
    <property type="match status" value="1"/>
</dbReference>
<evidence type="ECO:0000256" key="4">
    <source>
        <dbReference type="ARBA" id="ARBA00023284"/>
    </source>
</evidence>
<dbReference type="PANTHER" id="PTHR42852">
    <property type="entry name" value="THIOL:DISULFIDE INTERCHANGE PROTEIN DSBE"/>
    <property type="match status" value="1"/>
</dbReference>
<comment type="subcellular location">
    <subcellularLocation>
        <location evidence="1">Cell envelope</location>
    </subcellularLocation>
</comment>
<dbReference type="RefSeq" id="WP_057930452.1">
    <property type="nucleotide sequence ID" value="NZ_LMZQ01000001.1"/>
</dbReference>
<proteinExistence type="predicted"/>
<evidence type="ECO:0000313" key="7">
    <source>
        <dbReference type="Proteomes" id="UP000051950"/>
    </source>
</evidence>
<keyword evidence="4" id="KW-0676">Redox-active center</keyword>
<organism evidence="6 7">
    <name type="scientific">Pedobacter ginsenosidimutans</name>
    <dbReference type="NCBI Taxonomy" id="687842"/>
    <lineage>
        <taxon>Bacteria</taxon>
        <taxon>Pseudomonadati</taxon>
        <taxon>Bacteroidota</taxon>
        <taxon>Sphingobacteriia</taxon>
        <taxon>Sphingobacteriales</taxon>
        <taxon>Sphingobacteriaceae</taxon>
        <taxon>Pedobacter</taxon>
    </lineage>
</organism>
<accession>A0A0T5VVP0</accession>
<dbReference type="EMBL" id="LMZQ01000001">
    <property type="protein sequence ID" value="KRT17823.1"/>
    <property type="molecule type" value="Genomic_DNA"/>
</dbReference>
<dbReference type="GO" id="GO:0016209">
    <property type="term" value="F:antioxidant activity"/>
    <property type="evidence" value="ECO:0007669"/>
    <property type="project" value="InterPro"/>
</dbReference>
<dbReference type="GO" id="GO:0016491">
    <property type="term" value="F:oxidoreductase activity"/>
    <property type="evidence" value="ECO:0007669"/>
    <property type="project" value="InterPro"/>
</dbReference>
<evidence type="ECO:0000259" key="5">
    <source>
        <dbReference type="PROSITE" id="PS51352"/>
    </source>
</evidence>
<evidence type="ECO:0000256" key="3">
    <source>
        <dbReference type="ARBA" id="ARBA00023157"/>
    </source>
</evidence>
<dbReference type="InterPro" id="IPR036249">
    <property type="entry name" value="Thioredoxin-like_sf"/>
</dbReference>
<keyword evidence="2" id="KW-0201">Cytochrome c-type biogenesis</keyword>
<evidence type="ECO:0000256" key="1">
    <source>
        <dbReference type="ARBA" id="ARBA00004196"/>
    </source>
</evidence>
<dbReference type="InterPro" id="IPR013766">
    <property type="entry name" value="Thioredoxin_domain"/>
</dbReference>
<dbReference type="STRING" id="687842.ASU31_00560"/>
<keyword evidence="3" id="KW-1015">Disulfide bond</keyword>
<dbReference type="GO" id="GO:0030313">
    <property type="term" value="C:cell envelope"/>
    <property type="evidence" value="ECO:0007669"/>
    <property type="project" value="UniProtKB-SubCell"/>
</dbReference>
<evidence type="ECO:0000313" key="6">
    <source>
        <dbReference type="EMBL" id="KRT17823.1"/>
    </source>
</evidence>
<dbReference type="InterPro" id="IPR017937">
    <property type="entry name" value="Thioredoxin_CS"/>
</dbReference>
<dbReference type="GO" id="GO:0017004">
    <property type="term" value="P:cytochrome complex assembly"/>
    <property type="evidence" value="ECO:0007669"/>
    <property type="project" value="UniProtKB-KW"/>
</dbReference>
<comment type="caution">
    <text evidence="6">The sequence shown here is derived from an EMBL/GenBank/DDBJ whole genome shotgun (WGS) entry which is preliminary data.</text>
</comment>
<dbReference type="OrthoDB" id="750178at2"/>
<dbReference type="Gene3D" id="3.40.30.10">
    <property type="entry name" value="Glutaredoxin"/>
    <property type="match status" value="1"/>
</dbReference>
<dbReference type="Proteomes" id="UP000051950">
    <property type="component" value="Unassembled WGS sequence"/>
</dbReference>
<dbReference type="InterPro" id="IPR050553">
    <property type="entry name" value="Thioredoxin_ResA/DsbE_sf"/>
</dbReference>
<evidence type="ECO:0000256" key="2">
    <source>
        <dbReference type="ARBA" id="ARBA00022748"/>
    </source>
</evidence>
<dbReference type="SUPFAM" id="SSF52833">
    <property type="entry name" value="Thioredoxin-like"/>
    <property type="match status" value="1"/>
</dbReference>
<keyword evidence="7" id="KW-1185">Reference proteome</keyword>
<dbReference type="InterPro" id="IPR000866">
    <property type="entry name" value="AhpC/TSA"/>
</dbReference>
<reference evidence="6 7" key="1">
    <citation type="submission" date="2015-11" db="EMBL/GenBank/DDBJ databases">
        <title>Sequence of Pedobacter ginsenosidimutans.</title>
        <authorList>
            <person name="Carson E."/>
            <person name="Keyser V."/>
            <person name="Newman J."/>
            <person name="Miller J."/>
        </authorList>
    </citation>
    <scope>NUCLEOTIDE SEQUENCE [LARGE SCALE GENOMIC DNA]</scope>
    <source>
        <strain evidence="6 7">KACC 14530</strain>
    </source>
</reference>
<dbReference type="Pfam" id="PF14289">
    <property type="entry name" value="DUF4369"/>
    <property type="match status" value="1"/>
</dbReference>
<name>A0A0T5VVP0_9SPHI</name>
<dbReference type="InterPro" id="IPR025380">
    <property type="entry name" value="DUF4369"/>
</dbReference>
<dbReference type="CDD" id="cd02966">
    <property type="entry name" value="TlpA_like_family"/>
    <property type="match status" value="1"/>
</dbReference>
<dbReference type="PROSITE" id="PS00194">
    <property type="entry name" value="THIOREDOXIN_1"/>
    <property type="match status" value="1"/>
</dbReference>
<sequence length="369" mass="41737">MNLISLRRNILCINKLSILFIFATLLFFVNGSFAQVTLRGELSEMGDSGLIIQYYQGNQNKTDNIKISGGRFIWESPVIQSQKTTLIFPGRAIYLFVDPGVMTLRGSRNDLDNVIITGSKTNDEAIAYAQKIAPFETEQRLLFAENAKSGNEQATTAEERLAEIYRRKMTSAMTYISENPNSTFSLSLVSEYSRLSGYEQVLEMYNLLGKELRTGPEGLRIADRLSLLKRSAIGVKMKDFVIKDNKDNKVSLTDFNGKYVLIDFWASWCAPCRKQIPNLIDTFEKYKDKNFTILSISLDDRKDRWLAAIAAFNMPWKQVSDLKGWESELAVFYGIKGIPFTLLIDPQGIIQARDLSGKALDHKLSGLLK</sequence>
<gene>
    <name evidence="6" type="ORF">ASU31_00560</name>
</gene>